<dbReference type="InterPro" id="IPR054227">
    <property type="entry name" value="DUF6951"/>
</dbReference>
<keyword evidence="2" id="KW-1185">Reference proteome</keyword>
<dbReference type="Proteomes" id="UP001272052">
    <property type="component" value="Unassembled WGS sequence"/>
</dbReference>
<protein>
    <submittedName>
        <fullName evidence="1">Uncharacterized protein</fullName>
    </submittedName>
</protein>
<organism evidence="1 2">
    <name type="scientific">Methanimicrococcus hacksteinii</name>
    <dbReference type="NCBI Taxonomy" id="3028293"/>
    <lineage>
        <taxon>Archaea</taxon>
        <taxon>Methanobacteriati</taxon>
        <taxon>Methanobacteriota</taxon>
        <taxon>Stenosarchaea group</taxon>
        <taxon>Methanomicrobia</taxon>
        <taxon>Methanosarcinales</taxon>
        <taxon>Methanosarcinaceae</taxon>
        <taxon>Methanimicrococcus</taxon>
    </lineage>
</organism>
<evidence type="ECO:0000313" key="2">
    <source>
        <dbReference type="Proteomes" id="UP001272052"/>
    </source>
</evidence>
<comment type="caution">
    <text evidence="1">The sequence shown here is derived from an EMBL/GenBank/DDBJ whole genome shotgun (WGS) entry which is preliminary data.</text>
</comment>
<proteinExistence type="predicted"/>
<accession>A0ABU3VNB9</accession>
<dbReference type="EMBL" id="JAWDKC010000011">
    <property type="protein sequence ID" value="MDV0444898.1"/>
    <property type="molecule type" value="Genomic_DNA"/>
</dbReference>
<name>A0ABU3VNB9_9EURY</name>
<dbReference type="Pfam" id="PF22263">
    <property type="entry name" value="DUF6951"/>
    <property type="match status" value="1"/>
</dbReference>
<sequence>MATLTMDTICGHVNKVTAKSDGMTTHISIETTCPKIKNWGTEFDIPMEQIMDSRNETLEAKLQTFPLTPTCFIPALVMNVVWMENGMIAKSLVKNKNPIRIEYDE</sequence>
<gene>
    <name evidence="1" type="ORF">MmiAt1_04440</name>
</gene>
<dbReference type="RefSeq" id="WP_318785305.1">
    <property type="nucleotide sequence ID" value="NZ_JAWDKC010000011.1"/>
</dbReference>
<reference evidence="1 2" key="1">
    <citation type="submission" date="2023-06" db="EMBL/GenBank/DDBJ databases">
        <title>Genome sequence of Methanimicrococcus sp. At1.</title>
        <authorList>
            <person name="Protasov E."/>
            <person name="Platt K."/>
            <person name="Poehlein A."/>
            <person name="Daniel R."/>
            <person name="Brune A."/>
        </authorList>
    </citation>
    <scope>NUCLEOTIDE SEQUENCE [LARGE SCALE GENOMIC DNA]</scope>
    <source>
        <strain evidence="1 2">At1</strain>
    </source>
</reference>
<evidence type="ECO:0000313" key="1">
    <source>
        <dbReference type="EMBL" id="MDV0444898.1"/>
    </source>
</evidence>